<protein>
    <submittedName>
        <fullName evidence="1">Uncharacterized protein</fullName>
    </submittedName>
</protein>
<name>A0A0B1T3Z1_OESDE</name>
<sequence length="74" mass="7925">MGHAGPCRVLIPINVTLARKARRMSLNVPSQQASQLLVASCGEGLDDRNGAQDPASDAINHLIFWKCPQLGDSN</sequence>
<keyword evidence="2" id="KW-1185">Reference proteome</keyword>
<organism evidence="1 2">
    <name type="scientific">Oesophagostomum dentatum</name>
    <name type="common">Nodular worm</name>
    <dbReference type="NCBI Taxonomy" id="61180"/>
    <lineage>
        <taxon>Eukaryota</taxon>
        <taxon>Metazoa</taxon>
        <taxon>Ecdysozoa</taxon>
        <taxon>Nematoda</taxon>
        <taxon>Chromadorea</taxon>
        <taxon>Rhabditida</taxon>
        <taxon>Rhabditina</taxon>
        <taxon>Rhabditomorpha</taxon>
        <taxon>Strongyloidea</taxon>
        <taxon>Strongylidae</taxon>
        <taxon>Oesophagostomum</taxon>
    </lineage>
</organism>
<dbReference type="OrthoDB" id="6262249at2759"/>
<proteinExistence type="predicted"/>
<evidence type="ECO:0000313" key="2">
    <source>
        <dbReference type="Proteomes" id="UP000053660"/>
    </source>
</evidence>
<dbReference type="Proteomes" id="UP000053660">
    <property type="component" value="Unassembled WGS sequence"/>
</dbReference>
<evidence type="ECO:0000313" key="1">
    <source>
        <dbReference type="EMBL" id="KHJ90090.1"/>
    </source>
</evidence>
<dbReference type="EMBL" id="KN553388">
    <property type="protein sequence ID" value="KHJ90090.1"/>
    <property type="molecule type" value="Genomic_DNA"/>
</dbReference>
<gene>
    <name evidence="1" type="ORF">OESDEN_10070</name>
</gene>
<dbReference type="AlphaFoldDB" id="A0A0B1T3Z1"/>
<reference evidence="1 2" key="1">
    <citation type="submission" date="2014-03" db="EMBL/GenBank/DDBJ databases">
        <title>Draft genome of the hookworm Oesophagostomum dentatum.</title>
        <authorList>
            <person name="Mitreva M."/>
        </authorList>
    </citation>
    <scope>NUCLEOTIDE SEQUENCE [LARGE SCALE GENOMIC DNA]</scope>
    <source>
        <strain evidence="1 2">OD-Hann</strain>
    </source>
</reference>
<accession>A0A0B1T3Z1</accession>